<gene>
    <name evidence="4" type="ORF">SNAT2548_LOCUS26061</name>
    <name evidence="2" type="ORF">SNAT2548_LOCUS894</name>
    <name evidence="3" type="ORF">SNAT2548_LOCUS9457</name>
</gene>
<evidence type="ECO:0000313" key="4">
    <source>
        <dbReference type="EMBL" id="CAE7466511.1"/>
    </source>
</evidence>
<proteinExistence type="predicted"/>
<dbReference type="EMBL" id="CAJNDS010002415">
    <property type="protein sequence ID" value="CAE7466511.1"/>
    <property type="molecule type" value="Genomic_DNA"/>
</dbReference>
<dbReference type="AlphaFoldDB" id="A0A812S6R7"/>
<feature type="region of interest" description="Disordered" evidence="1">
    <location>
        <begin position="330"/>
        <end position="355"/>
    </location>
</feature>
<comment type="caution">
    <text evidence="4">The sequence shown here is derived from an EMBL/GenBank/DDBJ whole genome shotgun (WGS) entry which is preliminary data.</text>
</comment>
<organism evidence="4 5">
    <name type="scientific">Symbiodinium natans</name>
    <dbReference type="NCBI Taxonomy" id="878477"/>
    <lineage>
        <taxon>Eukaryota</taxon>
        <taxon>Sar</taxon>
        <taxon>Alveolata</taxon>
        <taxon>Dinophyceae</taxon>
        <taxon>Suessiales</taxon>
        <taxon>Symbiodiniaceae</taxon>
        <taxon>Symbiodinium</taxon>
    </lineage>
</organism>
<reference evidence="4" key="1">
    <citation type="submission" date="2021-02" db="EMBL/GenBank/DDBJ databases">
        <authorList>
            <person name="Dougan E. K."/>
            <person name="Rhodes N."/>
            <person name="Thang M."/>
            <person name="Chan C."/>
        </authorList>
    </citation>
    <scope>NUCLEOTIDE SEQUENCE</scope>
</reference>
<accession>A0A812S6R7</accession>
<dbReference type="Proteomes" id="UP000604046">
    <property type="component" value="Unassembled WGS sequence"/>
</dbReference>
<evidence type="ECO:0000313" key="5">
    <source>
        <dbReference type="Proteomes" id="UP000604046"/>
    </source>
</evidence>
<evidence type="ECO:0000256" key="1">
    <source>
        <dbReference type="SAM" id="MobiDB-lite"/>
    </source>
</evidence>
<evidence type="ECO:0000313" key="3">
    <source>
        <dbReference type="EMBL" id="CAE7231158.1"/>
    </source>
</evidence>
<protein>
    <submittedName>
        <fullName evidence="4">Uncharacterized protein</fullName>
    </submittedName>
</protein>
<dbReference type="EMBL" id="CAJNDS010000737">
    <property type="protein sequence ID" value="CAE7231158.1"/>
    <property type="molecule type" value="Genomic_DNA"/>
</dbReference>
<evidence type="ECO:0000313" key="2">
    <source>
        <dbReference type="EMBL" id="CAE6932441.1"/>
    </source>
</evidence>
<name>A0A812S6R7_9DINO</name>
<dbReference type="EMBL" id="CAJNDS010000047">
    <property type="protein sequence ID" value="CAE6932441.1"/>
    <property type="molecule type" value="Genomic_DNA"/>
</dbReference>
<keyword evidence="5" id="KW-1185">Reference proteome</keyword>
<sequence>MTAAEYFTVWSPEADLATPILRHLVLKPTLEGAVKSFMKWRGREFGVNLSENLGKFRPDPSSNSATVLTCTKFHVLKLTENLQVLCQKQGAKILQDGESLSIPMLDLSNKENLERCVLLSATISSDLSLPQDLCQTALRWFSPAQDQVYQRTSLLVKRHVRVKPAGFVQKPWRMFWHQPSTLAMLAWVTDKGSENSCLGRIQFNVLGSDNPSKMTFVGINDSPLSDAWPFSTHVSKERHLTRQGCSRAFHAAGMPAKEFWFAQPTNCPPVVGQAGITIVVNVVETMQVPDILQKIHDQDVKERIDFLKNDILETETRLEHMKQHCQKLEKSLGDANKKRKTPPGVEPAADSDIQN</sequence>